<dbReference type="PRINTS" id="PR00082">
    <property type="entry name" value="GLFDHDRGNASE"/>
</dbReference>
<gene>
    <name evidence="8" type="primary">gdhA</name>
    <name evidence="8" type="ORF">DC3_08060</name>
</gene>
<dbReference type="PIRSF" id="PIRSF000185">
    <property type="entry name" value="Glu_DH"/>
    <property type="match status" value="1"/>
</dbReference>
<dbReference type="AlphaFoldDB" id="A0A511MXT5"/>
<dbReference type="OrthoDB" id="9803297at2"/>
<proteinExistence type="inferred from homology"/>
<comment type="caution">
    <text evidence="8">The sequence shown here is derived from an EMBL/GenBank/DDBJ whole genome shotgun (WGS) entry which is preliminary data.</text>
</comment>
<evidence type="ECO:0000313" key="8">
    <source>
        <dbReference type="EMBL" id="GEM45171.1"/>
    </source>
</evidence>
<dbReference type="InterPro" id="IPR046346">
    <property type="entry name" value="Aminoacid_DH-like_N_sf"/>
</dbReference>
<dbReference type="PROSITE" id="PS00074">
    <property type="entry name" value="GLFV_DEHYDROGENASE"/>
    <property type="match status" value="1"/>
</dbReference>
<comment type="similarity">
    <text evidence="1 3 6">Belongs to the Glu/Leu/Phe/Val dehydrogenases family.</text>
</comment>
<evidence type="ECO:0000259" key="7">
    <source>
        <dbReference type="SMART" id="SM00839"/>
    </source>
</evidence>
<reference evidence="8 9" key="1">
    <citation type="submission" date="2019-07" db="EMBL/GenBank/DDBJ databases">
        <title>Whole genome shotgun sequence of Deinococcus cellulosilyticus NBRC 106333.</title>
        <authorList>
            <person name="Hosoyama A."/>
            <person name="Uohara A."/>
            <person name="Ohji S."/>
            <person name="Ichikawa N."/>
        </authorList>
    </citation>
    <scope>NUCLEOTIDE SEQUENCE [LARGE SCALE GENOMIC DNA]</scope>
    <source>
        <strain evidence="8 9">NBRC 106333</strain>
    </source>
</reference>
<dbReference type="InterPro" id="IPR006096">
    <property type="entry name" value="Glu/Leu/Phe/Val/Trp_DH_C"/>
</dbReference>
<dbReference type="Proteomes" id="UP000321306">
    <property type="component" value="Unassembled WGS sequence"/>
</dbReference>
<sequence>MTNPLSWQNITQQVDRALPHSEATSASMAFMRYPKRSVSLSMPVVMDDGTVRVFKGYRCVHSIALGPAKGGLRYKAGVTQEEIETLSALMTVKCAVMGLPLGGSKGGIDVNPKELSSKELERLTRRYTSELVDLIGPMQDIPAPDLGTDEQIMAWIMDTYSENHGSTIPGVVTGKPVSLGGSVGRKEGAGRGAAYAAARVLPAYGYDLNRSTVAIQGFGMVGRYAALAFSELGAKVIAVSDSSGGLYHPGGLNIPALIRHKEETGSIQGFPEGRHLPHDDLFKLEVTLLLPAVDAGAIHSGNVQNVCAKFVLEGANFAVTLAADEVLRKKGTIVIPDIVSNGGGVTVSYFEWVQDSNQFFWTEGEIRDALERHMREAVGQILQIAYKQGIDLRTAAYVIALNRLHNATALRGVYP</sequence>
<dbReference type="RefSeq" id="WP_146882551.1">
    <property type="nucleotide sequence ID" value="NZ_BJXB01000003.1"/>
</dbReference>
<dbReference type="SUPFAM" id="SSF51735">
    <property type="entry name" value="NAD(P)-binding Rossmann-fold domains"/>
    <property type="match status" value="1"/>
</dbReference>
<dbReference type="SUPFAM" id="SSF53223">
    <property type="entry name" value="Aminoacid dehydrogenase-like, N-terminal domain"/>
    <property type="match status" value="1"/>
</dbReference>
<evidence type="ECO:0000256" key="3">
    <source>
        <dbReference type="PIRNR" id="PIRNR000185"/>
    </source>
</evidence>
<organism evidence="8 9">
    <name type="scientific">Deinococcus cellulosilyticus (strain DSM 18568 / NBRC 106333 / KACC 11606 / 5516J-15)</name>
    <dbReference type="NCBI Taxonomy" id="1223518"/>
    <lineage>
        <taxon>Bacteria</taxon>
        <taxon>Thermotogati</taxon>
        <taxon>Deinococcota</taxon>
        <taxon>Deinococci</taxon>
        <taxon>Deinococcales</taxon>
        <taxon>Deinococcaceae</taxon>
        <taxon>Deinococcus</taxon>
    </lineage>
</organism>
<evidence type="ECO:0000256" key="1">
    <source>
        <dbReference type="ARBA" id="ARBA00006382"/>
    </source>
</evidence>
<dbReference type="EMBL" id="BJXB01000003">
    <property type="protein sequence ID" value="GEM45171.1"/>
    <property type="molecule type" value="Genomic_DNA"/>
</dbReference>
<accession>A0A511MXT5</accession>
<dbReference type="Gene3D" id="3.40.50.720">
    <property type="entry name" value="NAD(P)-binding Rossmann-like Domain"/>
    <property type="match status" value="1"/>
</dbReference>
<protein>
    <recommendedName>
        <fullName evidence="3">Glutamate dehydrogenase</fullName>
    </recommendedName>
</protein>
<evidence type="ECO:0000256" key="4">
    <source>
        <dbReference type="PIRSR" id="PIRSR000185-1"/>
    </source>
</evidence>
<dbReference type="GO" id="GO:0006538">
    <property type="term" value="P:L-glutamate catabolic process"/>
    <property type="evidence" value="ECO:0007669"/>
    <property type="project" value="TreeGrafter"/>
</dbReference>
<feature type="site" description="Important for catalysis" evidence="5">
    <location>
        <position position="145"/>
    </location>
</feature>
<feature type="active site" description="Proton donor" evidence="4">
    <location>
        <position position="105"/>
    </location>
</feature>
<name>A0A511MXT5_DEIC1</name>
<evidence type="ECO:0000256" key="2">
    <source>
        <dbReference type="ARBA" id="ARBA00023002"/>
    </source>
</evidence>
<evidence type="ECO:0000256" key="6">
    <source>
        <dbReference type="RuleBase" id="RU004417"/>
    </source>
</evidence>
<feature type="domain" description="Glutamate/phenylalanine/leucine/valine/L-tryptophan dehydrogenase C-terminal" evidence="7">
    <location>
        <begin position="182"/>
        <end position="412"/>
    </location>
</feature>
<dbReference type="SMART" id="SM00839">
    <property type="entry name" value="ELFV_dehydrog"/>
    <property type="match status" value="1"/>
</dbReference>
<evidence type="ECO:0000256" key="5">
    <source>
        <dbReference type="PIRSR" id="PIRSR000185-3"/>
    </source>
</evidence>
<dbReference type="InterPro" id="IPR033922">
    <property type="entry name" value="NAD_bind_Glu_DH"/>
</dbReference>
<dbReference type="GO" id="GO:0004352">
    <property type="term" value="F:glutamate dehydrogenase (NAD+) activity"/>
    <property type="evidence" value="ECO:0007669"/>
    <property type="project" value="TreeGrafter"/>
</dbReference>
<dbReference type="CDD" id="cd01076">
    <property type="entry name" value="NAD_bind_1_Glu_DH"/>
    <property type="match status" value="1"/>
</dbReference>
<dbReference type="PANTHER" id="PTHR11606:SF13">
    <property type="entry name" value="GLUTAMATE DEHYDROGENASE 1, MITOCHONDRIAL"/>
    <property type="match status" value="1"/>
</dbReference>
<dbReference type="InterPro" id="IPR036291">
    <property type="entry name" value="NAD(P)-bd_dom_sf"/>
</dbReference>
<dbReference type="Pfam" id="PF02812">
    <property type="entry name" value="ELFV_dehydrog_N"/>
    <property type="match status" value="1"/>
</dbReference>
<dbReference type="InterPro" id="IPR033524">
    <property type="entry name" value="Glu/Leu/Phe/Val_DH_AS"/>
</dbReference>
<dbReference type="InterPro" id="IPR014362">
    <property type="entry name" value="Glu_DH"/>
</dbReference>
<dbReference type="Pfam" id="PF00208">
    <property type="entry name" value="ELFV_dehydrog"/>
    <property type="match status" value="1"/>
</dbReference>
<keyword evidence="2 3" id="KW-0560">Oxidoreductase</keyword>
<dbReference type="Gene3D" id="3.40.50.10860">
    <property type="entry name" value="Leucine Dehydrogenase, chain A, domain 1"/>
    <property type="match status" value="1"/>
</dbReference>
<evidence type="ECO:0000313" key="9">
    <source>
        <dbReference type="Proteomes" id="UP000321306"/>
    </source>
</evidence>
<dbReference type="InterPro" id="IPR006097">
    <property type="entry name" value="Glu/Leu/Phe/Val/Trp_DH_dimer"/>
</dbReference>
<dbReference type="InterPro" id="IPR006095">
    <property type="entry name" value="Glu/Leu/Phe/Val/Trp_DH"/>
</dbReference>
<keyword evidence="9" id="KW-1185">Reference proteome</keyword>
<dbReference type="PANTHER" id="PTHR11606">
    <property type="entry name" value="GLUTAMATE DEHYDROGENASE"/>
    <property type="match status" value="1"/>
</dbReference>